<organism evidence="5 6">
    <name type="scientific">Maricaulis maris (strain MCS10)</name>
    <name type="common">Caulobacter maris</name>
    <dbReference type="NCBI Taxonomy" id="394221"/>
    <lineage>
        <taxon>Bacteria</taxon>
        <taxon>Pseudomonadati</taxon>
        <taxon>Pseudomonadota</taxon>
        <taxon>Alphaproteobacteria</taxon>
        <taxon>Maricaulales</taxon>
        <taxon>Maricaulaceae</taxon>
        <taxon>Maricaulis</taxon>
    </lineage>
</organism>
<dbReference type="EMBL" id="CP000449">
    <property type="protein sequence ID" value="ABI65332.1"/>
    <property type="molecule type" value="Genomic_DNA"/>
</dbReference>
<dbReference type="STRING" id="394221.Mmar10_1039"/>
<dbReference type="PANTHER" id="PTHR48078:SF6">
    <property type="entry name" value="L-THREONINE DEHYDRATASE CATABOLIC TDCB"/>
    <property type="match status" value="1"/>
</dbReference>
<dbReference type="NCBIfam" id="NF006050">
    <property type="entry name" value="PRK08197.1"/>
    <property type="match status" value="1"/>
</dbReference>
<evidence type="ECO:0000313" key="5">
    <source>
        <dbReference type="EMBL" id="ABI65332.1"/>
    </source>
</evidence>
<dbReference type="HOGENOM" id="CLU_028142_4_1_5"/>
<comment type="cofactor">
    <cofactor evidence="1">
        <name>pyridoxal 5'-phosphate</name>
        <dbReference type="ChEBI" id="CHEBI:597326"/>
    </cofactor>
</comment>
<dbReference type="PANTHER" id="PTHR48078">
    <property type="entry name" value="THREONINE DEHYDRATASE, MITOCHONDRIAL-RELATED"/>
    <property type="match status" value="1"/>
</dbReference>
<feature type="domain" description="Tryptophan synthase beta chain-like PALP" evidence="4">
    <location>
        <begin position="79"/>
        <end position="383"/>
    </location>
</feature>
<evidence type="ECO:0000313" key="6">
    <source>
        <dbReference type="Proteomes" id="UP000001964"/>
    </source>
</evidence>
<dbReference type="GO" id="GO:0006565">
    <property type="term" value="P:L-serine catabolic process"/>
    <property type="evidence" value="ECO:0007669"/>
    <property type="project" value="TreeGrafter"/>
</dbReference>
<dbReference type="CDD" id="cd01563">
    <property type="entry name" value="Thr-synth_1"/>
    <property type="match status" value="1"/>
</dbReference>
<dbReference type="InterPro" id="IPR000634">
    <property type="entry name" value="Ser/Thr_deHydtase_PyrdxlP-BS"/>
</dbReference>
<dbReference type="GO" id="GO:0009097">
    <property type="term" value="P:isoleucine biosynthetic process"/>
    <property type="evidence" value="ECO:0007669"/>
    <property type="project" value="TreeGrafter"/>
</dbReference>
<evidence type="ECO:0000259" key="4">
    <source>
        <dbReference type="Pfam" id="PF00291"/>
    </source>
</evidence>
<dbReference type="InterPro" id="IPR001926">
    <property type="entry name" value="TrpB-like_PALP"/>
</dbReference>
<keyword evidence="2" id="KW-0663">Pyridoxal phosphate</keyword>
<keyword evidence="6" id="KW-1185">Reference proteome</keyword>
<dbReference type="GO" id="GO:0030170">
    <property type="term" value="F:pyridoxal phosphate binding"/>
    <property type="evidence" value="ECO:0007669"/>
    <property type="project" value="InterPro"/>
</dbReference>
<dbReference type="InterPro" id="IPR050147">
    <property type="entry name" value="Ser/Thr_Dehydratase"/>
</dbReference>
<dbReference type="RefSeq" id="WP_011642979.1">
    <property type="nucleotide sequence ID" value="NC_008347.1"/>
</dbReference>
<dbReference type="eggNOG" id="COG0498">
    <property type="taxonomic scope" value="Bacteria"/>
</dbReference>
<dbReference type="OrthoDB" id="9778118at2"/>
<dbReference type="InterPro" id="IPR036052">
    <property type="entry name" value="TrpB-like_PALP_sf"/>
</dbReference>
<protein>
    <submittedName>
        <fullName evidence="5">Pyridoxal-5'-phosphate-dependent enzyme, beta subunit</fullName>
    </submittedName>
</protein>
<evidence type="ECO:0000256" key="1">
    <source>
        <dbReference type="ARBA" id="ARBA00001933"/>
    </source>
</evidence>
<dbReference type="Gene3D" id="3.40.50.1100">
    <property type="match status" value="2"/>
</dbReference>
<dbReference type="GO" id="GO:0006567">
    <property type="term" value="P:L-threonine catabolic process"/>
    <property type="evidence" value="ECO:0007669"/>
    <property type="project" value="TreeGrafter"/>
</dbReference>
<evidence type="ECO:0000256" key="3">
    <source>
        <dbReference type="ARBA" id="ARBA00023239"/>
    </source>
</evidence>
<dbReference type="Proteomes" id="UP000001964">
    <property type="component" value="Chromosome"/>
</dbReference>
<accession>Q0AQV5</accession>
<keyword evidence="3" id="KW-0456">Lyase</keyword>
<dbReference type="SUPFAM" id="SSF53686">
    <property type="entry name" value="Tryptophan synthase beta subunit-like PLP-dependent enzymes"/>
    <property type="match status" value="1"/>
</dbReference>
<dbReference type="PROSITE" id="PS00165">
    <property type="entry name" value="DEHYDRATASE_SER_THR"/>
    <property type="match status" value="1"/>
</dbReference>
<reference evidence="5 6" key="1">
    <citation type="submission" date="2006-08" db="EMBL/GenBank/DDBJ databases">
        <title>Complete sequence of Maricaulis maris MCS10.</title>
        <authorList>
            <consortium name="US DOE Joint Genome Institute"/>
            <person name="Copeland A."/>
            <person name="Lucas S."/>
            <person name="Lapidus A."/>
            <person name="Barry K."/>
            <person name="Detter J.C."/>
            <person name="Glavina del Rio T."/>
            <person name="Hammon N."/>
            <person name="Israni S."/>
            <person name="Dalin E."/>
            <person name="Tice H."/>
            <person name="Pitluck S."/>
            <person name="Saunders E."/>
            <person name="Brettin T."/>
            <person name="Bruce D."/>
            <person name="Han C."/>
            <person name="Tapia R."/>
            <person name="Gilna P."/>
            <person name="Schmutz J."/>
            <person name="Larimer F."/>
            <person name="Land M."/>
            <person name="Hauser L."/>
            <person name="Kyrpides N."/>
            <person name="Mikhailova N."/>
            <person name="Viollier P."/>
            <person name="Stephens C."/>
            <person name="Richardson P."/>
        </authorList>
    </citation>
    <scope>NUCLEOTIDE SEQUENCE [LARGE SCALE GENOMIC DNA]</scope>
    <source>
        <strain evidence="5 6">MCS10</strain>
    </source>
</reference>
<dbReference type="GO" id="GO:0004794">
    <property type="term" value="F:threonine deaminase activity"/>
    <property type="evidence" value="ECO:0007669"/>
    <property type="project" value="TreeGrafter"/>
</dbReference>
<sequence length="408" mass="43870">MTQAPANYFTHLECSETGDRYEADQPHNLSKAGKPLLARYDLDAMKAGIDRDTIWSRDGGFWKWRELLPVADDAHVCALGEIDTPLIDIPATAKVSGATGKVWVKDEGRLPTGSFKARGLALAVAMAHQYGLTRLAMPTNGNAGAALSAYASRMGMESWCFAPEDTPEANLREMALQGAHVFKVNGYIHHCGALVGAGKEKMGWFDVSTLKEPYRIEGKKTMGLELAAQLGWRVPDAIFYPTGGGTGLIGMWKAFDEMEQLGWIGPERPKMFAVQAEGCAPIVKAYEDGTRLAEEWIDAQTAAMGIRVPKAIGDFLILDAVRESGGAALAVSEVAIEAARTRCAREDGLLLCPEGAATLAAMEKAMGDGLLERDAECVLFNCGSGLKYAMPDGAKALDRHGDVDWGSL</sequence>
<evidence type="ECO:0000256" key="2">
    <source>
        <dbReference type="ARBA" id="ARBA00022898"/>
    </source>
</evidence>
<dbReference type="KEGG" id="mmr:Mmar10_1039"/>
<name>Q0AQV5_MARMM</name>
<dbReference type="GO" id="GO:0003941">
    <property type="term" value="F:L-serine ammonia-lyase activity"/>
    <property type="evidence" value="ECO:0007669"/>
    <property type="project" value="TreeGrafter"/>
</dbReference>
<dbReference type="Pfam" id="PF00291">
    <property type="entry name" value="PALP"/>
    <property type="match status" value="1"/>
</dbReference>
<gene>
    <name evidence="5" type="ordered locus">Mmar10_1039</name>
</gene>
<proteinExistence type="predicted"/>
<dbReference type="AlphaFoldDB" id="Q0AQV5"/>